<gene>
    <name evidence="1" type="ORF">O181_020722</name>
</gene>
<keyword evidence="2" id="KW-1185">Reference proteome</keyword>
<evidence type="ECO:0000313" key="1">
    <source>
        <dbReference type="EMBL" id="MBW0481007.1"/>
    </source>
</evidence>
<accession>A0A9Q3CE22</accession>
<reference evidence="1" key="1">
    <citation type="submission" date="2021-03" db="EMBL/GenBank/DDBJ databases">
        <title>Draft genome sequence of rust myrtle Austropuccinia psidii MF-1, a brazilian biotype.</title>
        <authorList>
            <person name="Quecine M.C."/>
            <person name="Pachon D.M.R."/>
            <person name="Bonatelli M.L."/>
            <person name="Correr F.H."/>
            <person name="Franceschini L.M."/>
            <person name="Leite T.F."/>
            <person name="Margarido G.R.A."/>
            <person name="Almeida C.A."/>
            <person name="Ferrarezi J.A."/>
            <person name="Labate C.A."/>
        </authorList>
    </citation>
    <scope>NUCLEOTIDE SEQUENCE</scope>
    <source>
        <strain evidence="1">MF-1</strain>
    </source>
</reference>
<dbReference type="OrthoDB" id="2507294at2759"/>
<comment type="caution">
    <text evidence="1">The sequence shown here is derived from an EMBL/GenBank/DDBJ whole genome shotgun (WGS) entry which is preliminary data.</text>
</comment>
<proteinExistence type="predicted"/>
<protein>
    <recommendedName>
        <fullName evidence="3">Retrotransposon gag domain-containing protein</fullName>
    </recommendedName>
</protein>
<evidence type="ECO:0008006" key="3">
    <source>
        <dbReference type="Google" id="ProtNLM"/>
    </source>
</evidence>
<sequence>MFQEYFHILDEIVVAKFHSLFTRTAKKWYHKMRQEHRKHDWSWWKSEIITKWANTSWRFQMENAFESAICNSEKDKPLTWFLKQKDTSSALHPDMSDSTINMKILRKC</sequence>
<dbReference type="EMBL" id="AVOT02006208">
    <property type="protein sequence ID" value="MBW0481007.1"/>
    <property type="molecule type" value="Genomic_DNA"/>
</dbReference>
<evidence type="ECO:0000313" key="2">
    <source>
        <dbReference type="Proteomes" id="UP000765509"/>
    </source>
</evidence>
<name>A0A9Q3CE22_9BASI</name>
<dbReference type="Proteomes" id="UP000765509">
    <property type="component" value="Unassembled WGS sequence"/>
</dbReference>
<organism evidence="1 2">
    <name type="scientific">Austropuccinia psidii MF-1</name>
    <dbReference type="NCBI Taxonomy" id="1389203"/>
    <lineage>
        <taxon>Eukaryota</taxon>
        <taxon>Fungi</taxon>
        <taxon>Dikarya</taxon>
        <taxon>Basidiomycota</taxon>
        <taxon>Pucciniomycotina</taxon>
        <taxon>Pucciniomycetes</taxon>
        <taxon>Pucciniales</taxon>
        <taxon>Sphaerophragmiaceae</taxon>
        <taxon>Austropuccinia</taxon>
    </lineage>
</organism>
<dbReference type="AlphaFoldDB" id="A0A9Q3CE22"/>